<organism evidence="16 17">
    <name type="scientific">Lederbergia galactosidilytica</name>
    <dbReference type="NCBI Taxonomy" id="217031"/>
    <lineage>
        <taxon>Bacteria</taxon>
        <taxon>Bacillati</taxon>
        <taxon>Bacillota</taxon>
        <taxon>Bacilli</taxon>
        <taxon>Bacillales</taxon>
        <taxon>Bacillaceae</taxon>
        <taxon>Lederbergia</taxon>
    </lineage>
</organism>
<keyword evidence="11 13" id="KW-0472">Membrane</keyword>
<dbReference type="InterPro" id="IPR010559">
    <property type="entry name" value="Sig_transdc_His_kin_internal"/>
</dbReference>
<keyword evidence="9 13" id="KW-1133">Transmembrane helix</keyword>
<dbReference type="InterPro" id="IPR003594">
    <property type="entry name" value="HATPase_dom"/>
</dbReference>
<feature type="domain" description="Signal transduction histidine kinase internal region" evidence="15">
    <location>
        <begin position="382"/>
        <end position="462"/>
    </location>
</feature>
<dbReference type="Pfam" id="PF02518">
    <property type="entry name" value="HATPase_c"/>
    <property type="match status" value="1"/>
</dbReference>
<keyword evidence="7" id="KW-0418">Kinase</keyword>
<reference evidence="16 17" key="1">
    <citation type="submission" date="2015-06" db="EMBL/GenBank/DDBJ databases">
        <title>Genome sequencing project of Bacillus galactosidilyticus PL133.</title>
        <authorList>
            <person name="Gaiero J."/>
            <person name="Nicol R."/>
            <person name="Habash M."/>
        </authorList>
    </citation>
    <scope>NUCLEOTIDE SEQUENCE [LARGE SCALE GENOMIC DNA]</scope>
    <source>
        <strain evidence="16 17">PL133</strain>
    </source>
</reference>
<evidence type="ECO:0000313" key="17">
    <source>
        <dbReference type="Proteomes" id="UP000053881"/>
    </source>
</evidence>
<evidence type="ECO:0000256" key="5">
    <source>
        <dbReference type="ARBA" id="ARBA00022692"/>
    </source>
</evidence>
<evidence type="ECO:0000256" key="12">
    <source>
        <dbReference type="SAM" id="Coils"/>
    </source>
</evidence>
<keyword evidence="10" id="KW-0902">Two-component regulatory system</keyword>
<evidence type="ECO:0000256" key="1">
    <source>
        <dbReference type="ARBA" id="ARBA00004651"/>
    </source>
</evidence>
<evidence type="ECO:0000256" key="9">
    <source>
        <dbReference type="ARBA" id="ARBA00022989"/>
    </source>
</evidence>
<evidence type="ECO:0000313" key="16">
    <source>
        <dbReference type="EMBL" id="KRG16998.1"/>
    </source>
</evidence>
<comment type="subcellular location">
    <subcellularLocation>
        <location evidence="1">Cell membrane</location>
        <topology evidence="1">Multi-pass membrane protein</topology>
    </subcellularLocation>
</comment>
<proteinExistence type="predicted"/>
<keyword evidence="4" id="KW-0808">Transferase</keyword>
<keyword evidence="3" id="KW-0597">Phosphoprotein</keyword>
<feature type="transmembrane region" description="Helical" evidence="13">
    <location>
        <begin position="293"/>
        <end position="315"/>
    </location>
</feature>
<dbReference type="SUPFAM" id="SSF55874">
    <property type="entry name" value="ATPase domain of HSP90 chaperone/DNA topoisomerase II/histidine kinase"/>
    <property type="match status" value="1"/>
</dbReference>
<dbReference type="GO" id="GO:0000155">
    <property type="term" value="F:phosphorelay sensor kinase activity"/>
    <property type="evidence" value="ECO:0007669"/>
    <property type="project" value="InterPro"/>
</dbReference>
<dbReference type="PANTHER" id="PTHR34220">
    <property type="entry name" value="SENSOR HISTIDINE KINASE YPDA"/>
    <property type="match status" value="1"/>
</dbReference>
<dbReference type="GO" id="GO:0005524">
    <property type="term" value="F:ATP binding"/>
    <property type="evidence" value="ECO:0007669"/>
    <property type="project" value="UniProtKB-KW"/>
</dbReference>
<accession>A0A0Q9Y852</accession>
<evidence type="ECO:0000256" key="6">
    <source>
        <dbReference type="ARBA" id="ARBA00022741"/>
    </source>
</evidence>
<dbReference type="Gene3D" id="3.30.565.10">
    <property type="entry name" value="Histidine kinase-like ATPase, C-terminal domain"/>
    <property type="match status" value="1"/>
</dbReference>
<dbReference type="Pfam" id="PF06580">
    <property type="entry name" value="His_kinase"/>
    <property type="match status" value="1"/>
</dbReference>
<evidence type="ECO:0000256" key="7">
    <source>
        <dbReference type="ARBA" id="ARBA00022777"/>
    </source>
</evidence>
<dbReference type="PANTHER" id="PTHR34220:SF11">
    <property type="entry name" value="SENSOR PROTEIN KINASE HPTS"/>
    <property type="match status" value="1"/>
</dbReference>
<evidence type="ECO:0000259" key="14">
    <source>
        <dbReference type="Pfam" id="PF02518"/>
    </source>
</evidence>
<dbReference type="EMBL" id="LGPB01000017">
    <property type="protein sequence ID" value="KRG16998.1"/>
    <property type="molecule type" value="Genomic_DNA"/>
</dbReference>
<dbReference type="GO" id="GO:0005886">
    <property type="term" value="C:plasma membrane"/>
    <property type="evidence" value="ECO:0007669"/>
    <property type="project" value="UniProtKB-SubCell"/>
</dbReference>
<protein>
    <submittedName>
        <fullName evidence="16">Uncharacterized protein</fullName>
    </submittedName>
</protein>
<sequence>MIRNRKFLLKNTLLFLFPLLIPLFILGSFAIVITDKYMKESITSNNFNALQQLEQQTNIVLNEIHLLNLDYNWNPDIILALQGILDSDYLTFTQNQNLQYREGTLRRKEIATPYIHSIYVFYANKKNRVLTSQTGVTTIDAMNEQAWFDEFDPTSTDENIWIKNRSVAQFPFEDPKPVITVFKNVFKTNASTSEGLIVLNIHQEYFEDLINEWNNYHNQSIFVLDDQNNKLYGNKNSEMLHLEDWDLANAQQTFEVKMDHKTYIVNQLHSENYNLRYYSIVEKSIIYWIPNQLRLLTIVFVCLSFIIGIAIIYYLSRKNARHISDIITILNMTNQKKENLTNDISFKDNEYQIIVRGILKNYINQNNLEKELNEQKYQLQSAELSALHNQINPHFLSNTLAIIYWRAMALTGKPNKVTEMLETLTDILNFSLRTKSHTVTLKEEIENAKNYVEIMRIRSQNDFYLYWEYNPADLDQPVLKFILQPILENCLQHGTYGESTSKIKIKIERRNNRMSFRITDNGQGMSKHSLYQLHAELDKDEYVTNHIGLANIKKRLSLVFNNNYIFIIRSKKGWGTTIFIEHPCAEIPCAEITRRSVS</sequence>
<keyword evidence="6" id="KW-0547">Nucleotide-binding</keyword>
<keyword evidence="2" id="KW-1003">Cell membrane</keyword>
<evidence type="ECO:0000256" key="10">
    <source>
        <dbReference type="ARBA" id="ARBA00023012"/>
    </source>
</evidence>
<feature type="domain" description="Histidine kinase/HSP90-like ATPase" evidence="14">
    <location>
        <begin position="475"/>
        <end position="583"/>
    </location>
</feature>
<keyword evidence="12" id="KW-0175">Coiled coil</keyword>
<name>A0A0Q9Y852_9BACI</name>
<gene>
    <name evidence="16" type="ORF">ACA29_01735</name>
</gene>
<dbReference type="Proteomes" id="UP000053881">
    <property type="component" value="Unassembled WGS sequence"/>
</dbReference>
<evidence type="ECO:0000256" key="3">
    <source>
        <dbReference type="ARBA" id="ARBA00022553"/>
    </source>
</evidence>
<evidence type="ECO:0000256" key="4">
    <source>
        <dbReference type="ARBA" id="ARBA00022679"/>
    </source>
</evidence>
<comment type="caution">
    <text evidence="16">The sequence shown here is derived from an EMBL/GenBank/DDBJ whole genome shotgun (WGS) entry which is preliminary data.</text>
</comment>
<evidence type="ECO:0000256" key="13">
    <source>
        <dbReference type="SAM" id="Phobius"/>
    </source>
</evidence>
<keyword evidence="8" id="KW-0067">ATP-binding</keyword>
<evidence type="ECO:0000259" key="15">
    <source>
        <dbReference type="Pfam" id="PF06580"/>
    </source>
</evidence>
<dbReference type="InterPro" id="IPR050640">
    <property type="entry name" value="Bact_2-comp_sensor_kinase"/>
</dbReference>
<evidence type="ECO:0000256" key="11">
    <source>
        <dbReference type="ARBA" id="ARBA00023136"/>
    </source>
</evidence>
<keyword evidence="5 13" id="KW-0812">Transmembrane</keyword>
<feature type="coiled-coil region" evidence="12">
    <location>
        <begin position="330"/>
        <end position="385"/>
    </location>
</feature>
<evidence type="ECO:0000256" key="8">
    <source>
        <dbReference type="ARBA" id="ARBA00022840"/>
    </source>
</evidence>
<dbReference type="PATRIC" id="fig|217031.4.peg.609"/>
<dbReference type="InterPro" id="IPR036890">
    <property type="entry name" value="HATPase_C_sf"/>
</dbReference>
<evidence type="ECO:0000256" key="2">
    <source>
        <dbReference type="ARBA" id="ARBA00022475"/>
    </source>
</evidence>
<dbReference type="AlphaFoldDB" id="A0A0Q9Y852"/>